<name>A0ABT1ZAF9_9ACTN</name>
<feature type="transmembrane region" description="Helical" evidence="1">
    <location>
        <begin position="27"/>
        <end position="47"/>
    </location>
</feature>
<evidence type="ECO:0000313" key="2">
    <source>
        <dbReference type="EMBL" id="MCR9037198.1"/>
    </source>
</evidence>
<feature type="transmembrane region" description="Helical" evidence="1">
    <location>
        <begin position="240"/>
        <end position="263"/>
    </location>
</feature>
<dbReference type="RefSeq" id="WP_258499619.1">
    <property type="nucleotide sequence ID" value="NZ_JANSKA010000007.1"/>
</dbReference>
<gene>
    <name evidence="2" type="ORF">NVS32_09585</name>
</gene>
<keyword evidence="1" id="KW-0812">Transmembrane</keyword>
<evidence type="ECO:0000256" key="1">
    <source>
        <dbReference type="SAM" id="Phobius"/>
    </source>
</evidence>
<keyword evidence="3" id="KW-1185">Reference proteome</keyword>
<protein>
    <recommendedName>
        <fullName evidence="4">ABC transporter permease</fullName>
    </recommendedName>
</protein>
<dbReference type="Proteomes" id="UP001204320">
    <property type="component" value="Unassembled WGS sequence"/>
</dbReference>
<feature type="transmembrane region" description="Helical" evidence="1">
    <location>
        <begin position="172"/>
        <end position="192"/>
    </location>
</feature>
<organism evidence="2 3">
    <name type="scientific">Tractidigestivibacter montrealensis</name>
    <dbReference type="NCBI Taxonomy" id="2972466"/>
    <lineage>
        <taxon>Bacteria</taxon>
        <taxon>Bacillati</taxon>
        <taxon>Actinomycetota</taxon>
        <taxon>Coriobacteriia</taxon>
        <taxon>Coriobacteriales</taxon>
        <taxon>Atopobiaceae</taxon>
        <taxon>Tractidigestivibacter</taxon>
    </lineage>
</organism>
<sequence length="628" mass="66492">MASCEMQEGRRAPSPALGLFLDTCQRCLYLGVGYLIVWLFWLVPLALRIAGPTPPADPAYELAQSGMAVVVLSAVVSFAAVGCVFSWMYDRRAVQLYGMIPLRRRSIFLATVLAGVIPLLVAVGIAGLVFAAALGFGRDAAAILPWMAGHALVIVTFGGIDALCVQLAGRPVFALLCYLLVNFYAFAARQFAEALYSLVAPSVSLASVAELWASPLIRLVQLVSSWATAFPFPVSNLEAALTQALVIYAIVGLACAVLAMLAFSRRNLERAGDAYVSATVRTVVNALVSILIGLAAAELVLSWLLSNRYGIPARMAAVLYGVSPQLACVLPVVFSALAFAILEAIMGHGVKALRKRVPALAATTGVALVASIACVGSAADAAAYVPNPVDVQRAAVSCVSVPFEDEKGVERVTQLHSTLMGSPCSGDEPVPSNIYSEMISYQMKDGTSISRQYAIPLNSDGEPSAGSKAAQALMDFARDPATEEALRSQVDAVLLDAGLSSVTIAYEEYAPDSQEDAPWRSEEILPADYAALRNALNQDIDEHGAACAMLLYQLTTSLYDSAGTYQYSTTTSNSLGATVDTPYLASVSLSSATPDEDSVGTTIYLSEGATPHTVAWLRSRYGYEFVAR</sequence>
<keyword evidence="1" id="KW-0472">Membrane</keyword>
<comment type="caution">
    <text evidence="2">The sequence shown here is derived from an EMBL/GenBank/DDBJ whole genome shotgun (WGS) entry which is preliminary data.</text>
</comment>
<proteinExistence type="predicted"/>
<dbReference type="EMBL" id="JANSKA010000007">
    <property type="protein sequence ID" value="MCR9037198.1"/>
    <property type="molecule type" value="Genomic_DNA"/>
</dbReference>
<evidence type="ECO:0000313" key="3">
    <source>
        <dbReference type="Proteomes" id="UP001204320"/>
    </source>
</evidence>
<reference evidence="2 3" key="1">
    <citation type="submission" date="2022-08" db="EMBL/GenBank/DDBJ databases">
        <title>Tractidigestivibacter montrealensis type strain KD21.</title>
        <authorList>
            <person name="Diop K."/>
            <person name="Richard C."/>
            <person name="Routy B."/>
        </authorList>
    </citation>
    <scope>NUCLEOTIDE SEQUENCE [LARGE SCALE GENOMIC DNA]</scope>
    <source>
        <strain evidence="2 3">KD21</strain>
    </source>
</reference>
<feature type="transmembrane region" description="Helical" evidence="1">
    <location>
        <begin position="107"/>
        <end position="134"/>
    </location>
</feature>
<evidence type="ECO:0008006" key="4">
    <source>
        <dbReference type="Google" id="ProtNLM"/>
    </source>
</evidence>
<accession>A0ABT1ZAF9</accession>
<feature type="transmembrane region" description="Helical" evidence="1">
    <location>
        <begin position="140"/>
        <end position="160"/>
    </location>
</feature>
<feature type="transmembrane region" description="Helical" evidence="1">
    <location>
        <begin position="357"/>
        <end position="379"/>
    </location>
</feature>
<keyword evidence="1" id="KW-1133">Transmembrane helix</keyword>
<feature type="transmembrane region" description="Helical" evidence="1">
    <location>
        <begin position="67"/>
        <end position="87"/>
    </location>
</feature>
<feature type="transmembrane region" description="Helical" evidence="1">
    <location>
        <begin position="283"/>
        <end position="305"/>
    </location>
</feature>
<feature type="transmembrane region" description="Helical" evidence="1">
    <location>
        <begin position="317"/>
        <end position="345"/>
    </location>
</feature>